<dbReference type="EMBL" id="CP037421">
    <property type="protein sequence ID" value="QDT27367.1"/>
    <property type="molecule type" value="Genomic_DNA"/>
</dbReference>
<sequence length="523" mass="59421" precursor="true">MPRIARLVLLVCFTLSLLTTAASFAAEPIPIGSRLELLVDDTLIDSRSDNARFELHHPTPREVVFTYDKPWEGSGCGYQSIFKDGDKYRMYYKAWHLNVQEKKFGPANSNFTCYAESDDGIHWTRPDLGLFSFPPGSGDKHNNIVIGKARRDWMKSAKPDPVHPAVFKDENPACPPDAKYKAILRSRGTHGLLALKSPDGIHWSLMAEEPVITKGAFDSENLAFWDPATKQYRAYWRYFTKGTTNEKNWKPSGLRDIRTATSDDFIHWSEPQDLKYGNAPPEQLYTNQIKPYYRAPHILVGFPTRYVERGWSKSMEQLPEFKHRKMRSSISNRYGMAITEGLFMTSRDGVNFKRWPEAFLRPGIERKDTWNYGHQYIAWQLVETKSDIAGAPDELSLYATEGYWTGEGSKLRRYTMRIDGFVSINAPLKGGEITTKPITFTGKELKLNFSTSAAGGITVELQTPEGQPIEGFTEADCIELFGDTISRSVNWKKGSDVSSLVGKPVRLKIKLKDADLYSFKFEN</sequence>
<name>A0A517Q6W0_9PLAN</name>
<organism evidence="2 3">
    <name type="scientific">Gimesia panareensis</name>
    <dbReference type="NCBI Taxonomy" id="2527978"/>
    <lineage>
        <taxon>Bacteria</taxon>
        <taxon>Pseudomonadati</taxon>
        <taxon>Planctomycetota</taxon>
        <taxon>Planctomycetia</taxon>
        <taxon>Planctomycetales</taxon>
        <taxon>Planctomycetaceae</taxon>
        <taxon>Gimesia</taxon>
    </lineage>
</organism>
<evidence type="ECO:0000256" key="1">
    <source>
        <dbReference type="SAM" id="SignalP"/>
    </source>
</evidence>
<accession>A0A517Q6W0</accession>
<proteinExistence type="predicted"/>
<keyword evidence="1" id="KW-0732">Signal</keyword>
<evidence type="ECO:0008006" key="4">
    <source>
        <dbReference type="Google" id="ProtNLM"/>
    </source>
</evidence>
<gene>
    <name evidence="2" type="ORF">Enr10x_26840</name>
</gene>
<protein>
    <recommendedName>
        <fullName evidence="4">Glycosyl hydrolase family 32 N-terminal domain-containing protein</fullName>
    </recommendedName>
</protein>
<reference evidence="2 3" key="1">
    <citation type="submission" date="2019-03" db="EMBL/GenBank/DDBJ databases">
        <title>Deep-cultivation of Planctomycetes and their phenomic and genomic characterization uncovers novel biology.</title>
        <authorList>
            <person name="Wiegand S."/>
            <person name="Jogler M."/>
            <person name="Boedeker C."/>
            <person name="Pinto D."/>
            <person name="Vollmers J."/>
            <person name="Rivas-Marin E."/>
            <person name="Kohn T."/>
            <person name="Peeters S.H."/>
            <person name="Heuer A."/>
            <person name="Rast P."/>
            <person name="Oberbeckmann S."/>
            <person name="Bunk B."/>
            <person name="Jeske O."/>
            <person name="Meyerdierks A."/>
            <person name="Storesund J.E."/>
            <person name="Kallscheuer N."/>
            <person name="Luecker S."/>
            <person name="Lage O.M."/>
            <person name="Pohl T."/>
            <person name="Merkel B.J."/>
            <person name="Hornburger P."/>
            <person name="Mueller R.-W."/>
            <person name="Bruemmer F."/>
            <person name="Labrenz M."/>
            <person name="Spormann A.M."/>
            <person name="Op den Camp H."/>
            <person name="Overmann J."/>
            <person name="Amann R."/>
            <person name="Jetten M.S.M."/>
            <person name="Mascher T."/>
            <person name="Medema M.H."/>
            <person name="Devos D.P."/>
            <person name="Kaster A.-K."/>
            <person name="Ovreas L."/>
            <person name="Rohde M."/>
            <person name="Galperin M.Y."/>
            <person name="Jogler C."/>
        </authorList>
    </citation>
    <scope>NUCLEOTIDE SEQUENCE [LARGE SCALE GENOMIC DNA]</scope>
    <source>
        <strain evidence="2 3">Enr10</strain>
    </source>
</reference>
<dbReference type="Proteomes" id="UP000315647">
    <property type="component" value="Chromosome"/>
</dbReference>
<keyword evidence="3" id="KW-1185">Reference proteome</keyword>
<evidence type="ECO:0000313" key="3">
    <source>
        <dbReference type="Proteomes" id="UP000315647"/>
    </source>
</evidence>
<dbReference type="Gene3D" id="2.115.10.20">
    <property type="entry name" value="Glycosyl hydrolase domain, family 43"/>
    <property type="match status" value="2"/>
</dbReference>
<dbReference type="SUPFAM" id="SSF75005">
    <property type="entry name" value="Arabinanase/levansucrase/invertase"/>
    <property type="match status" value="1"/>
</dbReference>
<feature type="chain" id="PRO_5021698876" description="Glycosyl hydrolase family 32 N-terminal domain-containing protein" evidence="1">
    <location>
        <begin position="26"/>
        <end position="523"/>
    </location>
</feature>
<dbReference type="AlphaFoldDB" id="A0A517Q6W0"/>
<feature type="signal peptide" evidence="1">
    <location>
        <begin position="1"/>
        <end position="25"/>
    </location>
</feature>
<dbReference type="RefSeq" id="WP_145449692.1">
    <property type="nucleotide sequence ID" value="NZ_CP037421.1"/>
</dbReference>
<evidence type="ECO:0000313" key="2">
    <source>
        <dbReference type="EMBL" id="QDT27367.1"/>
    </source>
</evidence>
<dbReference type="InterPro" id="IPR023296">
    <property type="entry name" value="Glyco_hydro_beta-prop_sf"/>
</dbReference>